<dbReference type="AlphaFoldDB" id="A0A286G3Y8"/>
<proteinExistence type="predicted"/>
<keyword evidence="4" id="KW-0804">Transcription</keyword>
<evidence type="ECO:0000259" key="5">
    <source>
        <dbReference type="PROSITE" id="PS01124"/>
    </source>
</evidence>
<dbReference type="GO" id="GO:0003700">
    <property type="term" value="F:DNA-binding transcription factor activity"/>
    <property type="evidence" value="ECO:0007669"/>
    <property type="project" value="InterPro"/>
</dbReference>
<dbReference type="PROSITE" id="PS01124">
    <property type="entry name" value="HTH_ARAC_FAMILY_2"/>
    <property type="match status" value="1"/>
</dbReference>
<name>A0A286G3Y8_9PROT</name>
<dbReference type="SUPFAM" id="SSF46689">
    <property type="entry name" value="Homeodomain-like"/>
    <property type="match status" value="2"/>
</dbReference>
<dbReference type="GO" id="GO:0043565">
    <property type="term" value="F:sequence-specific DNA binding"/>
    <property type="evidence" value="ECO:0007669"/>
    <property type="project" value="InterPro"/>
</dbReference>
<organism evidence="6 7">
    <name type="scientific">Caenispirillum bisanense</name>
    <dbReference type="NCBI Taxonomy" id="414052"/>
    <lineage>
        <taxon>Bacteria</taxon>
        <taxon>Pseudomonadati</taxon>
        <taxon>Pseudomonadota</taxon>
        <taxon>Alphaproteobacteria</taxon>
        <taxon>Rhodospirillales</taxon>
        <taxon>Novispirillaceae</taxon>
        <taxon>Caenispirillum</taxon>
    </lineage>
</organism>
<dbReference type="EMBL" id="OCNJ01000001">
    <property type="protein sequence ID" value="SOD90277.1"/>
    <property type="molecule type" value="Genomic_DNA"/>
</dbReference>
<reference evidence="6 7" key="1">
    <citation type="submission" date="2017-09" db="EMBL/GenBank/DDBJ databases">
        <authorList>
            <person name="Ehlers B."/>
            <person name="Leendertz F.H."/>
        </authorList>
    </citation>
    <scope>NUCLEOTIDE SEQUENCE [LARGE SCALE GENOMIC DNA]</scope>
    <source>
        <strain evidence="6 7">USBA 140</strain>
    </source>
</reference>
<dbReference type="InterPro" id="IPR037923">
    <property type="entry name" value="HTH-like"/>
</dbReference>
<evidence type="ECO:0000313" key="6">
    <source>
        <dbReference type="EMBL" id="SOD90277.1"/>
    </source>
</evidence>
<dbReference type="InterPro" id="IPR009057">
    <property type="entry name" value="Homeodomain-like_sf"/>
</dbReference>
<keyword evidence="3" id="KW-0010">Activator</keyword>
<evidence type="ECO:0000256" key="4">
    <source>
        <dbReference type="ARBA" id="ARBA00023163"/>
    </source>
</evidence>
<dbReference type="Gene3D" id="1.10.10.60">
    <property type="entry name" value="Homeodomain-like"/>
    <property type="match status" value="2"/>
</dbReference>
<dbReference type="Gene3D" id="2.60.120.10">
    <property type="entry name" value="Jelly Rolls"/>
    <property type="match status" value="1"/>
</dbReference>
<dbReference type="SUPFAM" id="SSF51215">
    <property type="entry name" value="Regulatory protein AraC"/>
    <property type="match status" value="1"/>
</dbReference>
<accession>A0A286G3Y8</accession>
<sequence>MGAITRLWRGDGVEVVRVRAPGGRLAYDRHFHDDWVIGVNLTGREHLWLDHRDHDVAAGSITAYEPGAVQAGRFEGPEADFVSLYVSQEAWRRLAEDAAGDGDTRLARPVIDDPPVAGGLVALARDPSAEAALVVLGTLVRHHGTRLPPALAAAPDRLARAAEFLRATLDRPVDLAELAAVTGLSRYHLARSFHARYGLPPRLWHQQLRVDAARRQIDSGRPLAEVALDLGFADQSHLTTAFRRVMGTTPGRWRNA</sequence>
<evidence type="ECO:0000313" key="7">
    <source>
        <dbReference type="Proteomes" id="UP000219621"/>
    </source>
</evidence>
<dbReference type="InterPro" id="IPR003313">
    <property type="entry name" value="AraC-bd"/>
</dbReference>
<dbReference type="SMART" id="SM00342">
    <property type="entry name" value="HTH_ARAC"/>
    <property type="match status" value="1"/>
</dbReference>
<evidence type="ECO:0000256" key="2">
    <source>
        <dbReference type="ARBA" id="ARBA00023125"/>
    </source>
</evidence>
<dbReference type="PANTHER" id="PTHR46796:SF2">
    <property type="entry name" value="TRANSCRIPTIONAL REGULATORY PROTEIN"/>
    <property type="match status" value="1"/>
</dbReference>
<dbReference type="Pfam" id="PF12833">
    <property type="entry name" value="HTH_18"/>
    <property type="match status" value="1"/>
</dbReference>
<dbReference type="InterPro" id="IPR014710">
    <property type="entry name" value="RmlC-like_jellyroll"/>
</dbReference>
<evidence type="ECO:0000256" key="1">
    <source>
        <dbReference type="ARBA" id="ARBA00023015"/>
    </source>
</evidence>
<gene>
    <name evidence="6" type="ORF">SAMN05421508_101498</name>
</gene>
<keyword evidence="7" id="KW-1185">Reference proteome</keyword>
<feature type="domain" description="HTH araC/xylS-type" evidence="5">
    <location>
        <begin position="159"/>
        <end position="256"/>
    </location>
</feature>
<dbReference type="OrthoDB" id="9809338at2"/>
<keyword evidence="2" id="KW-0238">DNA-binding</keyword>
<evidence type="ECO:0000256" key="3">
    <source>
        <dbReference type="ARBA" id="ARBA00023159"/>
    </source>
</evidence>
<protein>
    <submittedName>
        <fullName evidence="6">Transcriptional regulator, AraC family</fullName>
    </submittedName>
</protein>
<dbReference type="InterPro" id="IPR018060">
    <property type="entry name" value="HTH_AraC"/>
</dbReference>
<dbReference type="Pfam" id="PF02311">
    <property type="entry name" value="AraC_binding"/>
    <property type="match status" value="1"/>
</dbReference>
<dbReference type="RefSeq" id="WP_097277383.1">
    <property type="nucleotide sequence ID" value="NZ_OCNJ01000001.1"/>
</dbReference>
<dbReference type="PROSITE" id="PS00041">
    <property type="entry name" value="HTH_ARAC_FAMILY_1"/>
    <property type="match status" value="1"/>
</dbReference>
<dbReference type="InterPro" id="IPR018062">
    <property type="entry name" value="HTH_AraC-typ_CS"/>
</dbReference>
<dbReference type="PANTHER" id="PTHR46796">
    <property type="entry name" value="HTH-TYPE TRANSCRIPTIONAL ACTIVATOR RHAS-RELATED"/>
    <property type="match status" value="1"/>
</dbReference>
<dbReference type="InterPro" id="IPR050204">
    <property type="entry name" value="AraC_XylS_family_regulators"/>
</dbReference>
<keyword evidence="1" id="KW-0805">Transcription regulation</keyword>
<dbReference type="Proteomes" id="UP000219621">
    <property type="component" value="Unassembled WGS sequence"/>
</dbReference>